<gene>
    <name evidence="1" type="ORF">L292_0240</name>
</gene>
<dbReference type="AlphaFoldDB" id="S7XYY5"/>
<comment type="caution">
    <text evidence="1">The sequence shown here is derived from an EMBL/GenBank/DDBJ whole genome shotgun (WGS) entry which is preliminary data.</text>
</comment>
<evidence type="ECO:0000313" key="2">
    <source>
        <dbReference type="Proteomes" id="UP000018420"/>
    </source>
</evidence>
<reference evidence="1 2" key="1">
    <citation type="submission" date="2013-05" db="EMBL/GenBank/DDBJ databases">
        <title>Genome assembly of Acinetobacter junii MTCC 11364.</title>
        <authorList>
            <person name="Khatri I."/>
            <person name="Singh N.K."/>
            <person name="Subramanian S."/>
            <person name="Mayilraj S."/>
        </authorList>
    </citation>
    <scope>NUCLEOTIDE SEQUENCE [LARGE SCALE GENOMIC DNA]</scope>
    <source>
        <strain evidence="1 2">MTCC 11364</strain>
    </source>
</reference>
<dbReference type="RefSeq" id="WP_004908300.1">
    <property type="nucleotide sequence ID" value="NZ_ASYZ01000113.1"/>
</dbReference>
<protein>
    <submittedName>
        <fullName evidence="1">Putative phage-related protein</fullName>
    </submittedName>
</protein>
<dbReference type="PATRIC" id="fig|1330047.3.peg.2123"/>
<organism evidence="1 2">
    <name type="scientific">Acinetobacter junii CIP 107470 = MTCC 11364</name>
    <dbReference type="NCBI Taxonomy" id="1217666"/>
    <lineage>
        <taxon>Bacteria</taxon>
        <taxon>Pseudomonadati</taxon>
        <taxon>Pseudomonadota</taxon>
        <taxon>Gammaproteobacteria</taxon>
        <taxon>Moraxellales</taxon>
        <taxon>Moraxellaceae</taxon>
        <taxon>Acinetobacter</taxon>
    </lineage>
</organism>
<accession>S7XYY5</accession>
<proteinExistence type="predicted"/>
<dbReference type="Proteomes" id="UP000018420">
    <property type="component" value="Unassembled WGS sequence"/>
</dbReference>
<dbReference type="Gene3D" id="1.10.30.50">
    <property type="match status" value="1"/>
</dbReference>
<name>S7XYY5_ACIJU</name>
<dbReference type="EMBL" id="ASYZ01000113">
    <property type="protein sequence ID" value="EPR84189.1"/>
    <property type="molecule type" value="Genomic_DNA"/>
</dbReference>
<evidence type="ECO:0000313" key="1">
    <source>
        <dbReference type="EMBL" id="EPR84189.1"/>
    </source>
</evidence>
<sequence length="280" mass="33011">MNFFNLDINDNKILYKLSKSTSKLVIDLNANNRINIKKRYQIYTDTANKFCLKDLKPINISNEFKNNLIDLYDSDLAALSYIKKYRDSNAYYTCSLCGSPASGTLDHFLPKKTFPEFSFYSKNLIPACACNFSKSKKISNMFHPQFFDFLVNRIYKIEFQITDGRINNIKLLPTIKNHHPYYKLIESHLNNHILPCTKNITNFMREKIQSIYDTPNDYLAALDEIKITQKKQLRKIISQQLRRDTRKFKTVNSWDSLALASFLQKEIFNKFYDRIIEVQK</sequence>